<dbReference type="InterPro" id="IPR001910">
    <property type="entry name" value="Inosine/uridine_hydrolase_dom"/>
</dbReference>
<dbReference type="Gene3D" id="3.90.245.10">
    <property type="entry name" value="Ribonucleoside hydrolase-like"/>
    <property type="match status" value="1"/>
</dbReference>
<evidence type="ECO:0000313" key="3">
    <source>
        <dbReference type="EMBL" id="JAS91940.1"/>
    </source>
</evidence>
<dbReference type="InterPro" id="IPR036452">
    <property type="entry name" value="Ribo_hydro-like"/>
</dbReference>
<reference evidence="3" key="1">
    <citation type="submission" date="2015-11" db="EMBL/GenBank/DDBJ databases">
        <title>De novo transcriptome assembly of four potential Pierce s Disease insect vectors from Arizona vineyards.</title>
        <authorList>
            <person name="Tassone E.E."/>
        </authorList>
    </citation>
    <scope>NUCLEOTIDE SEQUENCE</scope>
</reference>
<dbReference type="SUPFAM" id="SSF53590">
    <property type="entry name" value="Nucleoside hydrolase"/>
    <property type="match status" value="1"/>
</dbReference>
<evidence type="ECO:0000259" key="2">
    <source>
        <dbReference type="Pfam" id="PF01156"/>
    </source>
</evidence>
<protein>
    <recommendedName>
        <fullName evidence="2">Inosine/uridine-preferring nucleoside hydrolase domain-containing protein</fullName>
    </recommendedName>
</protein>
<proteinExistence type="inferred from homology"/>
<sequence>MSTRSMPNNKKVVLIDTDAGIDDAWAILMLLAAAKENREINVMGITCVHGNATVDQISLNVLRTLESCKVEIPVYKGSSSPLIDLDENYKRSWRPFFGTDGFGCAEHDDAPDLKVIKEENAIVALDRIVNEHKGEVSLLCLGPLTNIALAIRTFPCFVQNVKEIIIMGGNYKGLAR</sequence>
<gene>
    <name evidence="3" type="ORF">g.27458</name>
</gene>
<organism evidence="3">
    <name type="scientific">Homalodisca liturata</name>
    <dbReference type="NCBI Taxonomy" id="320908"/>
    <lineage>
        <taxon>Eukaryota</taxon>
        <taxon>Metazoa</taxon>
        <taxon>Ecdysozoa</taxon>
        <taxon>Arthropoda</taxon>
        <taxon>Hexapoda</taxon>
        <taxon>Insecta</taxon>
        <taxon>Pterygota</taxon>
        <taxon>Neoptera</taxon>
        <taxon>Paraneoptera</taxon>
        <taxon>Hemiptera</taxon>
        <taxon>Auchenorrhyncha</taxon>
        <taxon>Membracoidea</taxon>
        <taxon>Cicadellidae</taxon>
        <taxon>Cicadellinae</taxon>
        <taxon>Proconiini</taxon>
        <taxon>Homalodisca</taxon>
    </lineage>
</organism>
<dbReference type="AlphaFoldDB" id="A0A1B6IYK9"/>
<accession>A0A1B6IYK9</accession>
<dbReference type="EMBL" id="GECU01015766">
    <property type="protein sequence ID" value="JAS91940.1"/>
    <property type="molecule type" value="Transcribed_RNA"/>
</dbReference>
<comment type="similarity">
    <text evidence="1">Belongs to the IUNH family.</text>
</comment>
<dbReference type="InterPro" id="IPR052775">
    <property type="entry name" value="IUN_hydrolase"/>
</dbReference>
<dbReference type="Pfam" id="PF01156">
    <property type="entry name" value="IU_nuc_hydro"/>
    <property type="match status" value="1"/>
</dbReference>
<evidence type="ECO:0000256" key="1">
    <source>
        <dbReference type="ARBA" id="ARBA00009176"/>
    </source>
</evidence>
<name>A0A1B6IYK9_9HEMI</name>
<dbReference type="PANTHER" id="PTHR46190:SF1">
    <property type="entry name" value="SI:CH211-201H21.5"/>
    <property type="match status" value="1"/>
</dbReference>
<dbReference type="GO" id="GO:0016799">
    <property type="term" value="F:hydrolase activity, hydrolyzing N-glycosyl compounds"/>
    <property type="evidence" value="ECO:0007669"/>
    <property type="project" value="InterPro"/>
</dbReference>
<dbReference type="PANTHER" id="PTHR46190">
    <property type="entry name" value="SI:CH211-201H21.5-RELATED"/>
    <property type="match status" value="1"/>
</dbReference>
<feature type="domain" description="Inosine/uridine-preferring nucleoside hydrolase" evidence="2">
    <location>
        <begin position="13"/>
        <end position="172"/>
    </location>
</feature>